<dbReference type="CDD" id="cd17355">
    <property type="entry name" value="MFS_YcxA_like"/>
    <property type="match status" value="1"/>
</dbReference>
<feature type="transmembrane region" description="Helical" evidence="6">
    <location>
        <begin position="138"/>
        <end position="159"/>
    </location>
</feature>
<feature type="transmembrane region" description="Helical" evidence="6">
    <location>
        <begin position="81"/>
        <end position="98"/>
    </location>
</feature>
<dbReference type="EMBL" id="BAABLW010000007">
    <property type="protein sequence ID" value="GAA4919729.1"/>
    <property type="molecule type" value="Genomic_DNA"/>
</dbReference>
<accession>A0ABP9FX03</accession>
<dbReference type="InterPro" id="IPR036259">
    <property type="entry name" value="MFS_trans_sf"/>
</dbReference>
<dbReference type="SUPFAM" id="SSF103473">
    <property type="entry name" value="MFS general substrate transporter"/>
    <property type="match status" value="1"/>
</dbReference>
<organism evidence="8 9">
    <name type="scientific">Nesterenkonia rhizosphaerae</name>
    <dbReference type="NCBI Taxonomy" id="1348272"/>
    <lineage>
        <taxon>Bacteria</taxon>
        <taxon>Bacillati</taxon>
        <taxon>Actinomycetota</taxon>
        <taxon>Actinomycetes</taxon>
        <taxon>Micrococcales</taxon>
        <taxon>Micrococcaceae</taxon>
        <taxon>Nesterenkonia</taxon>
    </lineage>
</organism>
<keyword evidence="5 6" id="KW-0472">Membrane</keyword>
<keyword evidence="2" id="KW-0813">Transport</keyword>
<dbReference type="PANTHER" id="PTHR43385:SF1">
    <property type="entry name" value="RIBOFLAVIN TRANSPORTER RIBJ"/>
    <property type="match status" value="1"/>
</dbReference>
<evidence type="ECO:0000256" key="5">
    <source>
        <dbReference type="ARBA" id="ARBA00023136"/>
    </source>
</evidence>
<evidence type="ECO:0000259" key="7">
    <source>
        <dbReference type="PROSITE" id="PS50850"/>
    </source>
</evidence>
<keyword evidence="4 6" id="KW-1133">Transmembrane helix</keyword>
<feature type="transmembrane region" description="Helical" evidence="6">
    <location>
        <begin position="325"/>
        <end position="344"/>
    </location>
</feature>
<feature type="transmembrane region" description="Helical" evidence="6">
    <location>
        <begin position="302"/>
        <end position="319"/>
    </location>
</feature>
<evidence type="ECO:0000313" key="9">
    <source>
        <dbReference type="Proteomes" id="UP001500368"/>
    </source>
</evidence>
<evidence type="ECO:0000313" key="8">
    <source>
        <dbReference type="EMBL" id="GAA4919729.1"/>
    </source>
</evidence>
<protein>
    <submittedName>
        <fullName evidence="8">MFS transporter</fullName>
    </submittedName>
</protein>
<feature type="transmembrane region" description="Helical" evidence="6">
    <location>
        <begin position="236"/>
        <end position="259"/>
    </location>
</feature>
<feature type="transmembrane region" description="Helical" evidence="6">
    <location>
        <begin position="392"/>
        <end position="412"/>
    </location>
</feature>
<feature type="transmembrane region" description="Helical" evidence="6">
    <location>
        <begin position="171"/>
        <end position="191"/>
    </location>
</feature>
<keyword evidence="3 6" id="KW-0812">Transmembrane</keyword>
<name>A0ABP9FX03_9MICC</name>
<sequence>MNDERPAPLTALPMVLTGLCITQILAWGILYYAFPVLSAPISTDTGWSPTSVTVAYSAGLVVSALLGIPLGKVLDYRGPRLVMTAGSVLGVIALLLIAWAPTFWLFLCGWLLAGVSMAGTLYPPAFAAVTRWYGHRRVFALTVITLIGGLASTVFAPLTDALASALSWREVYTVLAVVIGVLAIPIHAVVLRRPWPSNDYETPLPADGDDVAGLADGGVVVDSEREYARGVMRTPAYLLMTVGLTLGGLAMFAAMINLVPMLIDRGVSPTLAAWVLGLGGLGQVVGRLFYWAMERGMSVRSRTLWIYLLVAVSTAALALNWTNAVWLIAISMVAGVARGISTLLKATAVTDRWGPRAYGRLSGVFNAPVMLAIAVAPAVGAALAELMGSYEAMYLLLAGVAVLAVAALAFSVPKLERA</sequence>
<evidence type="ECO:0000256" key="4">
    <source>
        <dbReference type="ARBA" id="ARBA00022989"/>
    </source>
</evidence>
<comment type="caution">
    <text evidence="8">The sequence shown here is derived from an EMBL/GenBank/DDBJ whole genome shotgun (WGS) entry which is preliminary data.</text>
</comment>
<dbReference type="Gene3D" id="1.20.1250.20">
    <property type="entry name" value="MFS general substrate transporter like domains"/>
    <property type="match status" value="1"/>
</dbReference>
<feature type="transmembrane region" description="Helical" evidence="6">
    <location>
        <begin position="271"/>
        <end position="290"/>
    </location>
</feature>
<dbReference type="PROSITE" id="PS50850">
    <property type="entry name" value="MFS"/>
    <property type="match status" value="1"/>
</dbReference>
<feature type="transmembrane region" description="Helical" evidence="6">
    <location>
        <begin position="364"/>
        <end position="386"/>
    </location>
</feature>
<reference evidence="9" key="1">
    <citation type="journal article" date="2019" name="Int. J. Syst. Evol. Microbiol.">
        <title>The Global Catalogue of Microorganisms (GCM) 10K type strain sequencing project: providing services to taxonomists for standard genome sequencing and annotation.</title>
        <authorList>
            <consortium name="The Broad Institute Genomics Platform"/>
            <consortium name="The Broad Institute Genome Sequencing Center for Infectious Disease"/>
            <person name="Wu L."/>
            <person name="Ma J."/>
        </authorList>
    </citation>
    <scope>NUCLEOTIDE SEQUENCE [LARGE SCALE GENOMIC DNA]</scope>
    <source>
        <strain evidence="9">JCM 19129</strain>
    </source>
</reference>
<feature type="domain" description="Major facilitator superfamily (MFS) profile" evidence="7">
    <location>
        <begin position="6"/>
        <end position="416"/>
    </location>
</feature>
<dbReference type="InterPro" id="IPR011701">
    <property type="entry name" value="MFS"/>
</dbReference>
<keyword evidence="9" id="KW-1185">Reference proteome</keyword>
<feature type="transmembrane region" description="Helical" evidence="6">
    <location>
        <begin position="12"/>
        <end position="34"/>
    </location>
</feature>
<dbReference type="InterPro" id="IPR020846">
    <property type="entry name" value="MFS_dom"/>
</dbReference>
<dbReference type="RefSeq" id="WP_345477407.1">
    <property type="nucleotide sequence ID" value="NZ_BAABLW010000007.1"/>
</dbReference>
<dbReference type="Proteomes" id="UP001500368">
    <property type="component" value="Unassembled WGS sequence"/>
</dbReference>
<evidence type="ECO:0000256" key="1">
    <source>
        <dbReference type="ARBA" id="ARBA00004651"/>
    </source>
</evidence>
<dbReference type="PANTHER" id="PTHR43385">
    <property type="entry name" value="RIBOFLAVIN TRANSPORTER RIBJ"/>
    <property type="match status" value="1"/>
</dbReference>
<feature type="transmembrane region" description="Helical" evidence="6">
    <location>
        <begin position="104"/>
        <end position="126"/>
    </location>
</feature>
<dbReference type="Pfam" id="PF07690">
    <property type="entry name" value="MFS_1"/>
    <property type="match status" value="1"/>
</dbReference>
<gene>
    <name evidence="8" type="ORF">GCM10025790_14640</name>
</gene>
<dbReference type="InterPro" id="IPR052983">
    <property type="entry name" value="MFS_Riboflavin_Transporter"/>
</dbReference>
<proteinExistence type="predicted"/>
<feature type="transmembrane region" description="Helical" evidence="6">
    <location>
        <begin position="54"/>
        <end position="74"/>
    </location>
</feature>
<evidence type="ECO:0000256" key="3">
    <source>
        <dbReference type="ARBA" id="ARBA00022692"/>
    </source>
</evidence>
<evidence type="ECO:0000256" key="2">
    <source>
        <dbReference type="ARBA" id="ARBA00022448"/>
    </source>
</evidence>
<evidence type="ECO:0000256" key="6">
    <source>
        <dbReference type="SAM" id="Phobius"/>
    </source>
</evidence>
<comment type="subcellular location">
    <subcellularLocation>
        <location evidence="1">Cell membrane</location>
        <topology evidence="1">Multi-pass membrane protein</topology>
    </subcellularLocation>
</comment>